<accession>A0ABX2M430</accession>
<reference evidence="1 2" key="1">
    <citation type="submission" date="2020-05" db="EMBL/GenBank/DDBJ databases">
        <title>Genome Sequencing of Type Strains.</title>
        <authorList>
            <person name="Lemaire J.F."/>
            <person name="Inderbitzin P."/>
            <person name="Gregorio O.A."/>
            <person name="Collins S.B."/>
            <person name="Wespe N."/>
            <person name="Knight-Connoni V."/>
        </authorList>
    </citation>
    <scope>NUCLEOTIDE SEQUENCE [LARGE SCALE GENOMIC DNA]</scope>
    <source>
        <strain evidence="1 2">ATCC 19096</strain>
    </source>
</reference>
<protein>
    <recommendedName>
        <fullName evidence="3">Aminoglycoside phosphotransferase domain-containing protein</fullName>
    </recommendedName>
</protein>
<evidence type="ECO:0008006" key="3">
    <source>
        <dbReference type="Google" id="ProtNLM"/>
    </source>
</evidence>
<evidence type="ECO:0000313" key="2">
    <source>
        <dbReference type="Proteomes" id="UP000573001"/>
    </source>
</evidence>
<comment type="caution">
    <text evidence="1">The sequence shown here is derived from an EMBL/GenBank/DDBJ whole genome shotgun (WGS) entry which is preliminary data.</text>
</comment>
<keyword evidence="2" id="KW-1185">Reference proteome</keyword>
<dbReference type="RefSeq" id="WP_175350441.1">
    <property type="nucleotide sequence ID" value="NZ_BAAAWQ010000001.1"/>
</dbReference>
<organism evidence="1 2">
    <name type="scientific">Curtobacterium pusillum</name>
    <dbReference type="NCBI Taxonomy" id="69373"/>
    <lineage>
        <taxon>Bacteria</taxon>
        <taxon>Bacillati</taxon>
        <taxon>Actinomycetota</taxon>
        <taxon>Actinomycetes</taxon>
        <taxon>Micrococcales</taxon>
        <taxon>Microbacteriaceae</taxon>
        <taxon>Curtobacterium</taxon>
    </lineage>
</organism>
<sequence>MGPDDAFDEHLTARMPWTEVVGVLERLGWTPCGTGDWAYALRSPSGALAARISPFDPAGAYSAALYREAAHTRQVPALVDRRVLDGGADLTVMEYLAPVPEDEGIAFQRSITRREPEVATLAAHIADVHARGAHEQPWWGPLDDNPANVMRGADGRLVVADLFYADGPALFRAVRDDPYRIVRDYPEHLRRHMTELPLASSGGWADGDAERMRAGLAAADARLRGRG</sequence>
<name>A0ABX2M430_9MICO</name>
<gene>
    <name evidence="1" type="ORF">HP507_03380</name>
</gene>
<dbReference type="EMBL" id="JABMCE010000052">
    <property type="protein sequence ID" value="NUU12882.1"/>
    <property type="molecule type" value="Genomic_DNA"/>
</dbReference>
<proteinExistence type="predicted"/>
<evidence type="ECO:0000313" key="1">
    <source>
        <dbReference type="EMBL" id="NUU12882.1"/>
    </source>
</evidence>
<dbReference type="Proteomes" id="UP000573001">
    <property type="component" value="Unassembled WGS sequence"/>
</dbReference>